<comment type="caution">
    <text evidence="1">The sequence shown here is derived from an EMBL/GenBank/DDBJ whole genome shotgun (WGS) entry which is preliminary data.</text>
</comment>
<evidence type="ECO:0000313" key="1">
    <source>
        <dbReference type="EMBL" id="MFC0560130.1"/>
    </source>
</evidence>
<protein>
    <submittedName>
        <fullName evidence="1">Uncharacterized protein</fullName>
    </submittedName>
</protein>
<gene>
    <name evidence="1" type="ORF">ACFFH4_13880</name>
</gene>
<dbReference type="SUPFAM" id="SSF51679">
    <property type="entry name" value="Bacterial luciferase-like"/>
    <property type="match status" value="1"/>
</dbReference>
<dbReference type="Proteomes" id="UP001589833">
    <property type="component" value="Unassembled WGS sequence"/>
</dbReference>
<dbReference type="EMBL" id="JBHLTR010000017">
    <property type="protein sequence ID" value="MFC0560130.1"/>
    <property type="molecule type" value="Genomic_DNA"/>
</dbReference>
<sequence length="44" mass="4835">MIAAQPWLLGTNKTSARLAAEYGLPYAFGLFMSESESDGREIKI</sequence>
<proteinExistence type="predicted"/>
<accession>A0ABV6NH83</accession>
<organism evidence="1 2">
    <name type="scientific">Halalkalibacter alkalisediminis</name>
    <dbReference type="NCBI Taxonomy" id="935616"/>
    <lineage>
        <taxon>Bacteria</taxon>
        <taxon>Bacillati</taxon>
        <taxon>Bacillota</taxon>
        <taxon>Bacilli</taxon>
        <taxon>Bacillales</taxon>
        <taxon>Bacillaceae</taxon>
        <taxon>Halalkalibacter</taxon>
    </lineage>
</organism>
<keyword evidence="2" id="KW-1185">Reference proteome</keyword>
<evidence type="ECO:0000313" key="2">
    <source>
        <dbReference type="Proteomes" id="UP001589833"/>
    </source>
</evidence>
<reference evidence="1 2" key="1">
    <citation type="submission" date="2024-09" db="EMBL/GenBank/DDBJ databases">
        <authorList>
            <person name="Sun Q."/>
            <person name="Mori K."/>
        </authorList>
    </citation>
    <scope>NUCLEOTIDE SEQUENCE [LARGE SCALE GENOMIC DNA]</scope>
    <source>
        <strain evidence="1 2">NCAIM B.02301</strain>
    </source>
</reference>
<name>A0ABV6NH83_9BACI</name>
<dbReference type="InterPro" id="IPR036661">
    <property type="entry name" value="Luciferase-like_sf"/>
</dbReference>